<dbReference type="CDD" id="cd02962">
    <property type="entry name" value="TMX2"/>
    <property type="match status" value="1"/>
</dbReference>
<evidence type="ECO:0000256" key="2">
    <source>
        <dbReference type="ARBA" id="ARBA00022692"/>
    </source>
</evidence>
<evidence type="ECO:0000259" key="8">
    <source>
        <dbReference type="PROSITE" id="PS51352"/>
    </source>
</evidence>
<dbReference type="InterPro" id="IPR036249">
    <property type="entry name" value="Thioredoxin-like_sf"/>
</dbReference>
<evidence type="ECO:0000256" key="7">
    <source>
        <dbReference type="SAM" id="Phobius"/>
    </source>
</evidence>
<dbReference type="GeneID" id="105888929"/>
<dbReference type="Proteomes" id="UP000515152">
    <property type="component" value="Chromosome 20"/>
</dbReference>
<protein>
    <submittedName>
        <fullName evidence="10">LOW QUALITY PROTEIN: thioredoxin-related transmembrane protein 2-B</fullName>
    </submittedName>
</protein>
<sequence length="335" mass="38535">MVPCVILALESSLFQLPLLVPFPAPHFSMGLLTGVFSFFVDLPRIYKWLLKPYYITSFFISVAFLVTRKCPGLCENLPSQREDGNSCDFDWREVEILMFLSAIVMMKNRRAFTVEHHIGNVLLFSKVASVILFFRVDLRLGLLYLAICAVFVMTCTPPIYMGPEYITYFNDKTLDDELQQDSRITWIVEFYANWSPECQAFAPVFAELSLKYHATFLRFGKVDIGRFGEVAEKYHVQPSPLSKKLPSLIAFQGGSEFMRRPHVDKKGRAVSWTFTEDNIIQEFNLNELYQKSKKLSKGRDESAQEPEQPSKAEEDPVEPEPMSEQLENSESKKDQ</sequence>
<proteinExistence type="predicted"/>
<keyword evidence="4 7" id="KW-1133">Transmembrane helix</keyword>
<dbReference type="GO" id="GO:0031966">
    <property type="term" value="C:mitochondrial membrane"/>
    <property type="evidence" value="ECO:0007669"/>
    <property type="project" value="UniProtKB-SubCell"/>
</dbReference>
<keyword evidence="3" id="KW-0732">Signal</keyword>
<dbReference type="InterPro" id="IPR037463">
    <property type="entry name" value="TMX2_thioredoxin_dom"/>
</dbReference>
<feature type="transmembrane region" description="Helical" evidence="7">
    <location>
        <begin position="142"/>
        <end position="162"/>
    </location>
</feature>
<dbReference type="KEGG" id="char:105888929"/>
<reference evidence="10" key="1">
    <citation type="submission" date="2025-08" db="UniProtKB">
        <authorList>
            <consortium name="RefSeq"/>
        </authorList>
    </citation>
    <scope>IDENTIFICATION</scope>
</reference>
<comment type="subcellular location">
    <subcellularLocation>
        <location evidence="1">Mitochondrion membrane</location>
        <topology evidence="1">Single-pass type I membrane protein</topology>
    </subcellularLocation>
</comment>
<dbReference type="GO" id="GO:0007420">
    <property type="term" value="P:brain development"/>
    <property type="evidence" value="ECO:0007669"/>
    <property type="project" value="TreeGrafter"/>
</dbReference>
<dbReference type="GO" id="GO:0015036">
    <property type="term" value="F:disulfide oxidoreductase activity"/>
    <property type="evidence" value="ECO:0007669"/>
    <property type="project" value="TreeGrafter"/>
</dbReference>
<dbReference type="InterPro" id="IPR013766">
    <property type="entry name" value="Thioredoxin_domain"/>
</dbReference>
<dbReference type="PROSITE" id="PS51352">
    <property type="entry name" value="THIOREDOXIN_2"/>
    <property type="match status" value="1"/>
</dbReference>
<feature type="domain" description="Thioredoxin" evidence="8">
    <location>
        <begin position="142"/>
        <end position="297"/>
    </location>
</feature>
<keyword evidence="5 7" id="KW-0472">Membrane</keyword>
<dbReference type="SUPFAM" id="SSF52833">
    <property type="entry name" value="Thioredoxin-like"/>
    <property type="match status" value="1"/>
</dbReference>
<organism evidence="9 10">
    <name type="scientific">Clupea harengus</name>
    <name type="common">Atlantic herring</name>
    <dbReference type="NCBI Taxonomy" id="7950"/>
    <lineage>
        <taxon>Eukaryota</taxon>
        <taxon>Metazoa</taxon>
        <taxon>Chordata</taxon>
        <taxon>Craniata</taxon>
        <taxon>Vertebrata</taxon>
        <taxon>Euteleostomi</taxon>
        <taxon>Actinopterygii</taxon>
        <taxon>Neopterygii</taxon>
        <taxon>Teleostei</taxon>
        <taxon>Clupei</taxon>
        <taxon>Clupeiformes</taxon>
        <taxon>Clupeoidei</taxon>
        <taxon>Clupeidae</taxon>
        <taxon>Clupea</taxon>
    </lineage>
</organism>
<evidence type="ECO:0000256" key="4">
    <source>
        <dbReference type="ARBA" id="ARBA00022989"/>
    </source>
</evidence>
<evidence type="ECO:0000313" key="9">
    <source>
        <dbReference type="Proteomes" id="UP000515152"/>
    </source>
</evidence>
<dbReference type="PANTHER" id="PTHR15853:SF0">
    <property type="entry name" value="THIOREDOXIN-RELATED TRANSMEMBRANE PROTEIN 2"/>
    <property type="match status" value="1"/>
</dbReference>
<dbReference type="Gene3D" id="3.40.30.10">
    <property type="entry name" value="Glutaredoxin"/>
    <property type="match status" value="1"/>
</dbReference>
<evidence type="ECO:0000313" key="10">
    <source>
        <dbReference type="RefSeq" id="XP_031413762.1"/>
    </source>
</evidence>
<accession>A0A6P8ESF7</accession>
<dbReference type="PANTHER" id="PTHR15853">
    <property type="entry name" value="THIOREDOXIN-RELATED"/>
    <property type="match status" value="1"/>
</dbReference>
<keyword evidence="9" id="KW-1185">Reference proteome</keyword>
<feature type="transmembrane region" description="Helical" evidence="7">
    <location>
        <begin position="20"/>
        <end position="40"/>
    </location>
</feature>
<dbReference type="Pfam" id="PF00085">
    <property type="entry name" value="Thioredoxin"/>
    <property type="match status" value="1"/>
</dbReference>
<evidence type="ECO:0000256" key="6">
    <source>
        <dbReference type="SAM" id="MobiDB-lite"/>
    </source>
</evidence>
<keyword evidence="2 7" id="KW-0812">Transmembrane</keyword>
<dbReference type="AlphaFoldDB" id="A0A6P8ESF7"/>
<dbReference type="RefSeq" id="XP_031413762.1">
    <property type="nucleotide sequence ID" value="XM_031557902.2"/>
</dbReference>
<evidence type="ECO:0000256" key="3">
    <source>
        <dbReference type="ARBA" id="ARBA00022729"/>
    </source>
</evidence>
<feature type="transmembrane region" description="Helical" evidence="7">
    <location>
        <begin position="52"/>
        <end position="69"/>
    </location>
</feature>
<feature type="compositionally biased region" description="Basic and acidic residues" evidence="6">
    <location>
        <begin position="297"/>
        <end position="314"/>
    </location>
</feature>
<dbReference type="InterPro" id="IPR039101">
    <property type="entry name" value="TMX2"/>
</dbReference>
<feature type="region of interest" description="Disordered" evidence="6">
    <location>
        <begin position="294"/>
        <end position="335"/>
    </location>
</feature>
<feature type="transmembrane region" description="Helical" evidence="7">
    <location>
        <begin position="118"/>
        <end position="136"/>
    </location>
</feature>
<evidence type="ECO:0000256" key="1">
    <source>
        <dbReference type="ARBA" id="ARBA00004583"/>
    </source>
</evidence>
<name>A0A6P8ESF7_CLUHA</name>
<dbReference type="OrthoDB" id="20229at2759"/>
<gene>
    <name evidence="10" type="primary">LOC105888929</name>
</gene>
<evidence type="ECO:0000256" key="5">
    <source>
        <dbReference type="ARBA" id="ARBA00023136"/>
    </source>
</evidence>